<evidence type="ECO:0000259" key="4">
    <source>
        <dbReference type="Pfam" id="PF09394"/>
    </source>
</evidence>
<evidence type="ECO:0000256" key="3">
    <source>
        <dbReference type="SAM" id="MobiDB-lite"/>
    </source>
</evidence>
<sequence length="184" mass="19292">MPSRLSSRKTRSRVERRPGPSRSQLARGIVAGCLAGLLPAFAWAQPATPTQENFAPQPSPAPGAAIAATPPPATVTPEPDGSCAPLDLSVGQVIVLALPGNAGTGYRWVLVDPKPLLEPDGEPVEVAPAQAAAIGGARLTQWRLRAAQPGEGALRAEYRRPWEQGAAPGAVDDVKRVECRFTVR</sequence>
<dbReference type="RefSeq" id="WP_091904195.1">
    <property type="nucleotide sequence ID" value="NZ_FNLO01000001.1"/>
</dbReference>
<evidence type="ECO:0000256" key="1">
    <source>
        <dbReference type="ARBA" id="ARBA00022690"/>
    </source>
</evidence>
<dbReference type="AlphaFoldDB" id="A0A1H2PJX1"/>
<dbReference type="STRING" id="1770053.SAMN05216551_101499"/>
<accession>A0A1H2PJX1</accession>
<dbReference type="PANTHER" id="PTHR36530">
    <property type="entry name" value="INHIBITOR OF CYSTEINE PEPTIDASE"/>
    <property type="match status" value="1"/>
</dbReference>
<dbReference type="InterPro" id="IPR052781">
    <property type="entry name" value="Cys_protease_inhibitor_I42"/>
</dbReference>
<reference evidence="6" key="1">
    <citation type="submission" date="2016-09" db="EMBL/GenBank/DDBJ databases">
        <authorList>
            <person name="Varghese N."/>
            <person name="Submissions S."/>
        </authorList>
    </citation>
    <scope>NUCLEOTIDE SEQUENCE [LARGE SCALE GENOMIC DNA]</scope>
    <source>
        <strain evidence="6">JS23</strain>
    </source>
</reference>
<dbReference type="InterPro" id="IPR036331">
    <property type="entry name" value="Chagasin-like_sf"/>
</dbReference>
<dbReference type="PANTHER" id="PTHR36530:SF1">
    <property type="entry name" value="AMOEBIASIN-1"/>
    <property type="match status" value="1"/>
</dbReference>
<dbReference type="Proteomes" id="UP000243719">
    <property type="component" value="Unassembled WGS sequence"/>
</dbReference>
<proteinExistence type="predicted"/>
<organism evidence="5 6">
    <name type="scientific">Chitinasiproducens palmae</name>
    <dbReference type="NCBI Taxonomy" id="1770053"/>
    <lineage>
        <taxon>Bacteria</taxon>
        <taxon>Pseudomonadati</taxon>
        <taxon>Pseudomonadota</taxon>
        <taxon>Betaproteobacteria</taxon>
        <taxon>Burkholderiales</taxon>
        <taxon>Burkholderiaceae</taxon>
        <taxon>Chitinasiproducens</taxon>
    </lineage>
</organism>
<feature type="region of interest" description="Disordered" evidence="3">
    <location>
        <begin position="1"/>
        <end position="23"/>
    </location>
</feature>
<dbReference type="InterPro" id="IPR018990">
    <property type="entry name" value="Prot_inh_I42_chagasin"/>
</dbReference>
<name>A0A1H2PJX1_9BURK</name>
<evidence type="ECO:0000256" key="2">
    <source>
        <dbReference type="ARBA" id="ARBA00022704"/>
    </source>
</evidence>
<gene>
    <name evidence="5" type="ORF">SAMN05216551_101499</name>
</gene>
<dbReference type="SUPFAM" id="SSF141066">
    <property type="entry name" value="ICP-like"/>
    <property type="match status" value="1"/>
</dbReference>
<keyword evidence="2" id="KW-0789">Thiol protease inhibitor</keyword>
<feature type="compositionally biased region" description="Basic residues" evidence="3">
    <location>
        <begin position="1"/>
        <end position="11"/>
    </location>
</feature>
<feature type="region of interest" description="Disordered" evidence="3">
    <location>
        <begin position="49"/>
        <end position="80"/>
    </location>
</feature>
<keyword evidence="1" id="KW-0646">Protease inhibitor</keyword>
<keyword evidence="6" id="KW-1185">Reference proteome</keyword>
<dbReference type="GO" id="GO:0004869">
    <property type="term" value="F:cysteine-type endopeptidase inhibitor activity"/>
    <property type="evidence" value="ECO:0007669"/>
    <property type="project" value="UniProtKB-KW"/>
</dbReference>
<dbReference type="Gene3D" id="2.60.40.2020">
    <property type="match status" value="1"/>
</dbReference>
<protein>
    <submittedName>
        <fullName evidence="5">Predicted secreted protein</fullName>
    </submittedName>
</protein>
<evidence type="ECO:0000313" key="6">
    <source>
        <dbReference type="Proteomes" id="UP000243719"/>
    </source>
</evidence>
<dbReference type="EMBL" id="FNLO01000001">
    <property type="protein sequence ID" value="SDV46631.1"/>
    <property type="molecule type" value="Genomic_DNA"/>
</dbReference>
<evidence type="ECO:0000313" key="5">
    <source>
        <dbReference type="EMBL" id="SDV46631.1"/>
    </source>
</evidence>
<dbReference type="OrthoDB" id="8482107at2"/>
<feature type="domain" description="Proteinase inhibitor I42 chagasin" evidence="4">
    <location>
        <begin position="88"/>
        <end position="167"/>
    </location>
</feature>
<dbReference type="Pfam" id="PF09394">
    <property type="entry name" value="Inhibitor_I42"/>
    <property type="match status" value="1"/>
</dbReference>